<dbReference type="GO" id="GO:0005886">
    <property type="term" value="C:plasma membrane"/>
    <property type="evidence" value="ECO:0007669"/>
    <property type="project" value="UniProtKB-SubCell"/>
</dbReference>
<feature type="transmembrane region" description="Helical" evidence="6">
    <location>
        <begin position="350"/>
        <end position="372"/>
    </location>
</feature>
<gene>
    <name evidence="7" type="ORF">MDOR_05630</name>
</gene>
<evidence type="ECO:0000313" key="7">
    <source>
        <dbReference type="EMBL" id="BBZ06394.1"/>
    </source>
</evidence>
<organism evidence="7 8">
    <name type="scientific">Mycolicibacterium doricum</name>
    <dbReference type="NCBI Taxonomy" id="126673"/>
    <lineage>
        <taxon>Bacteria</taxon>
        <taxon>Bacillati</taxon>
        <taxon>Actinomycetota</taxon>
        <taxon>Actinomycetes</taxon>
        <taxon>Mycobacteriales</taxon>
        <taxon>Mycobacteriaceae</taxon>
        <taxon>Mycolicibacterium</taxon>
    </lineage>
</organism>
<evidence type="ECO:0000256" key="1">
    <source>
        <dbReference type="ARBA" id="ARBA00004651"/>
    </source>
</evidence>
<feature type="transmembrane region" description="Helical" evidence="6">
    <location>
        <begin position="167"/>
        <end position="185"/>
    </location>
</feature>
<sequence>MPRISTKLVAPVRGLATGSSFQALVVFALKAAGGLSGYLLFALIARQSGVEQFGMFSVLFSAAMMAGMAGSMGQQVFLVKEIPKAQHAEDSRLEMRTYAFSFVSTVIGSAIAGIAFYAGATIFYPDAAASVAIGGALLSITFAVSQTTLGALRIQNRVVLAVASRDVIWRIATAIVIACVPWLMPTHAVDAGSALVVMGATLLVIVLWHAIILSRKFKVRISTRGILSRQWLQLTAGLTLVAVISSADLYIFSIALGVLVPPAEVGPFFAAMKTVEVINLLLMSVALVMGPHIARAIAAKDLRRAQAECNTAIVVQGLPSVFACIAVIYFAQQLLGLFDPIFAQHADVLYILTAGVLINALAGPTVLMLQLVDLHWRQVVLQGGSLLAALTLLPVAVDHAGLVGAAYCYTLSKLAWNFAAVLSCRKHAGIDPSCFGVFGFGALNCRESLRELCNRLARIVNDKHKI</sequence>
<name>A0A7I7VMB5_9MYCO</name>
<dbReference type="Proteomes" id="UP000467201">
    <property type="component" value="Chromosome"/>
</dbReference>
<feature type="transmembrane region" description="Helical" evidence="6">
    <location>
        <begin position="130"/>
        <end position="155"/>
    </location>
</feature>
<dbReference type="AlphaFoldDB" id="A0A7I7VMB5"/>
<keyword evidence="2" id="KW-1003">Cell membrane</keyword>
<dbReference type="InterPro" id="IPR050833">
    <property type="entry name" value="Poly_Biosynth_Transport"/>
</dbReference>
<evidence type="ECO:0000256" key="6">
    <source>
        <dbReference type="SAM" id="Phobius"/>
    </source>
</evidence>
<dbReference type="PANTHER" id="PTHR30250:SF11">
    <property type="entry name" value="O-ANTIGEN TRANSPORTER-RELATED"/>
    <property type="match status" value="1"/>
</dbReference>
<evidence type="ECO:0008006" key="9">
    <source>
        <dbReference type="Google" id="ProtNLM"/>
    </source>
</evidence>
<protein>
    <recommendedName>
        <fullName evidence="9">Polysaccharide biosynthesis protein C-terminal domain-containing protein</fullName>
    </recommendedName>
</protein>
<feature type="transmembrane region" description="Helical" evidence="6">
    <location>
        <begin position="56"/>
        <end position="78"/>
    </location>
</feature>
<feature type="transmembrane region" description="Helical" evidence="6">
    <location>
        <begin position="234"/>
        <end position="260"/>
    </location>
</feature>
<keyword evidence="5 6" id="KW-0472">Membrane</keyword>
<feature type="transmembrane region" description="Helical" evidence="6">
    <location>
        <begin position="191"/>
        <end position="213"/>
    </location>
</feature>
<comment type="subcellular location">
    <subcellularLocation>
        <location evidence="1">Cell membrane</location>
        <topology evidence="1">Multi-pass membrane protein</topology>
    </subcellularLocation>
</comment>
<feature type="transmembrane region" description="Helical" evidence="6">
    <location>
        <begin position="21"/>
        <end position="44"/>
    </location>
</feature>
<feature type="transmembrane region" description="Helical" evidence="6">
    <location>
        <begin position="99"/>
        <end position="124"/>
    </location>
</feature>
<dbReference type="RefSeq" id="WP_133055578.1">
    <property type="nucleotide sequence ID" value="NZ_AP022605.1"/>
</dbReference>
<accession>A0A7I7VMB5</accession>
<dbReference type="PANTHER" id="PTHR30250">
    <property type="entry name" value="PST FAMILY PREDICTED COLANIC ACID TRANSPORTER"/>
    <property type="match status" value="1"/>
</dbReference>
<dbReference type="EMBL" id="AP022605">
    <property type="protein sequence ID" value="BBZ06394.1"/>
    <property type="molecule type" value="Genomic_DNA"/>
</dbReference>
<feature type="transmembrane region" description="Helical" evidence="6">
    <location>
        <begin position="310"/>
        <end position="330"/>
    </location>
</feature>
<keyword evidence="4 6" id="KW-1133">Transmembrane helix</keyword>
<evidence type="ECO:0000256" key="2">
    <source>
        <dbReference type="ARBA" id="ARBA00022475"/>
    </source>
</evidence>
<keyword evidence="3 6" id="KW-0812">Transmembrane</keyword>
<evidence type="ECO:0000256" key="3">
    <source>
        <dbReference type="ARBA" id="ARBA00022692"/>
    </source>
</evidence>
<reference evidence="7 8" key="1">
    <citation type="journal article" date="2019" name="Emerg. Microbes Infect.">
        <title>Comprehensive subspecies identification of 175 nontuberculous mycobacteria species based on 7547 genomic profiles.</title>
        <authorList>
            <person name="Matsumoto Y."/>
            <person name="Kinjo T."/>
            <person name="Motooka D."/>
            <person name="Nabeya D."/>
            <person name="Jung N."/>
            <person name="Uechi K."/>
            <person name="Horii T."/>
            <person name="Iida T."/>
            <person name="Fujita J."/>
            <person name="Nakamura S."/>
        </authorList>
    </citation>
    <scope>NUCLEOTIDE SEQUENCE [LARGE SCALE GENOMIC DNA]</scope>
    <source>
        <strain evidence="7 8">JCM 12405</strain>
    </source>
</reference>
<dbReference type="KEGG" id="mdr:MDOR_05630"/>
<evidence type="ECO:0000256" key="5">
    <source>
        <dbReference type="ARBA" id="ARBA00023136"/>
    </source>
</evidence>
<dbReference type="OrthoDB" id="3246908at2"/>
<evidence type="ECO:0000313" key="8">
    <source>
        <dbReference type="Proteomes" id="UP000467201"/>
    </source>
</evidence>
<evidence type="ECO:0000256" key="4">
    <source>
        <dbReference type="ARBA" id="ARBA00022989"/>
    </source>
</evidence>
<proteinExistence type="predicted"/>